<dbReference type="RefSeq" id="WP_220198439.1">
    <property type="nucleotide sequence ID" value="NZ_BNJF01000005.1"/>
</dbReference>
<gene>
    <name evidence="3" type="ORF">KSX_74610</name>
</gene>
<evidence type="ECO:0000313" key="4">
    <source>
        <dbReference type="Proteomes" id="UP000612362"/>
    </source>
</evidence>
<organism evidence="3 4">
    <name type="scientific">Ktedonospora formicarum</name>
    <dbReference type="NCBI Taxonomy" id="2778364"/>
    <lineage>
        <taxon>Bacteria</taxon>
        <taxon>Bacillati</taxon>
        <taxon>Chloroflexota</taxon>
        <taxon>Ktedonobacteria</taxon>
        <taxon>Ktedonobacterales</taxon>
        <taxon>Ktedonobacteraceae</taxon>
        <taxon>Ktedonospora</taxon>
    </lineage>
</organism>
<dbReference type="GO" id="GO:0016491">
    <property type="term" value="F:oxidoreductase activity"/>
    <property type="evidence" value="ECO:0007669"/>
    <property type="project" value="UniProtKB-KW"/>
</dbReference>
<protein>
    <submittedName>
        <fullName evidence="3">Short-chain dehydrogenase</fullName>
    </submittedName>
</protein>
<evidence type="ECO:0000256" key="2">
    <source>
        <dbReference type="ARBA" id="ARBA00023002"/>
    </source>
</evidence>
<proteinExistence type="inferred from homology"/>
<dbReference type="AlphaFoldDB" id="A0A8J3I8R6"/>
<dbReference type="Gene3D" id="3.40.50.720">
    <property type="entry name" value="NAD(P)-binding Rossmann-like Domain"/>
    <property type="match status" value="1"/>
</dbReference>
<comment type="similarity">
    <text evidence="1">Belongs to the short-chain dehydrogenases/reductases (SDR) family.</text>
</comment>
<dbReference type="PANTHER" id="PTHR43477:SF1">
    <property type="entry name" value="DIHYDROANTICAPSIN 7-DEHYDROGENASE"/>
    <property type="match status" value="1"/>
</dbReference>
<dbReference type="SUPFAM" id="SSF51735">
    <property type="entry name" value="NAD(P)-binding Rossmann-fold domains"/>
    <property type="match status" value="1"/>
</dbReference>
<evidence type="ECO:0000313" key="3">
    <source>
        <dbReference type="EMBL" id="GHO49298.1"/>
    </source>
</evidence>
<sequence>MKLENQQVVIIGGTSGIGLATARALIAEGAKVVVASRQRDKIDQALVELGESAKGEVVDTTSREALQGFFKRVGTFDHLVLTLGGSEGAGEFRTLDFDSLRRAFEDKFWPQLLAAQVGLDYLRADGSLTLVSAVTAHTAYSGASGLGALNGALEAMVPTLALELQPLRVNAVAPGLIATPWWNGLPAEAREAIFSQAVALQPVKRLGQPEDVAQVISMLIANPFMTNSIIDCDGGARIRSSLA</sequence>
<dbReference type="InterPro" id="IPR002347">
    <property type="entry name" value="SDR_fam"/>
</dbReference>
<dbReference type="PRINTS" id="PR00081">
    <property type="entry name" value="GDHRDH"/>
</dbReference>
<dbReference type="PANTHER" id="PTHR43477">
    <property type="entry name" value="DIHYDROANTICAPSIN 7-DEHYDROGENASE"/>
    <property type="match status" value="1"/>
</dbReference>
<dbReference type="Proteomes" id="UP000612362">
    <property type="component" value="Unassembled WGS sequence"/>
</dbReference>
<evidence type="ECO:0000256" key="1">
    <source>
        <dbReference type="ARBA" id="ARBA00006484"/>
    </source>
</evidence>
<dbReference type="EMBL" id="BNJF01000005">
    <property type="protein sequence ID" value="GHO49298.1"/>
    <property type="molecule type" value="Genomic_DNA"/>
</dbReference>
<dbReference type="InterPro" id="IPR051122">
    <property type="entry name" value="SDR_DHRS6-like"/>
</dbReference>
<comment type="caution">
    <text evidence="3">The sequence shown here is derived from an EMBL/GenBank/DDBJ whole genome shotgun (WGS) entry which is preliminary data.</text>
</comment>
<reference evidence="3" key="1">
    <citation type="submission" date="2020-10" db="EMBL/GenBank/DDBJ databases">
        <title>Taxonomic study of unclassified bacteria belonging to the class Ktedonobacteria.</title>
        <authorList>
            <person name="Yabe S."/>
            <person name="Wang C.M."/>
            <person name="Zheng Y."/>
            <person name="Sakai Y."/>
            <person name="Cavaletti L."/>
            <person name="Monciardini P."/>
            <person name="Donadio S."/>
        </authorList>
    </citation>
    <scope>NUCLEOTIDE SEQUENCE</scope>
    <source>
        <strain evidence="3">SOSP1-1</strain>
    </source>
</reference>
<dbReference type="InterPro" id="IPR036291">
    <property type="entry name" value="NAD(P)-bd_dom_sf"/>
</dbReference>
<dbReference type="Pfam" id="PF13561">
    <property type="entry name" value="adh_short_C2"/>
    <property type="match status" value="1"/>
</dbReference>
<accession>A0A8J3I8R6</accession>
<keyword evidence="4" id="KW-1185">Reference proteome</keyword>
<name>A0A8J3I8R6_9CHLR</name>
<keyword evidence="2" id="KW-0560">Oxidoreductase</keyword>